<sequence>MNIDFRLKAKEQVISGLVMELVPGPLSEPESRKESIFLDEDAFGFLEPCVVVAWPGYAKYGHWGDTEIPVEVWGDIITLLSELHGSLERSSAPEEVKGLGFIFDDVEKYFIENFSNLRSKILIFIDELICWLKSKIVRCQYISIIGV</sequence>
<dbReference type="EMBL" id="JAUFPU010000002">
    <property type="protein sequence ID" value="MDN3575436.1"/>
    <property type="molecule type" value="Genomic_DNA"/>
</dbReference>
<evidence type="ECO:0000313" key="1">
    <source>
        <dbReference type="EMBL" id="MDN3575436.1"/>
    </source>
</evidence>
<gene>
    <name evidence="1" type="ORF">QWZ03_01440</name>
</gene>
<reference evidence="1" key="2">
    <citation type="submission" date="2023-06" db="EMBL/GenBank/DDBJ databases">
        <authorList>
            <person name="Lucena T."/>
            <person name="Sun Q."/>
        </authorList>
    </citation>
    <scope>NUCLEOTIDE SEQUENCE</scope>
    <source>
        <strain evidence="1">CECT 7703</strain>
    </source>
</reference>
<keyword evidence="2" id="KW-1185">Reference proteome</keyword>
<comment type="caution">
    <text evidence="1">The sequence shown here is derived from an EMBL/GenBank/DDBJ whole genome shotgun (WGS) entry which is preliminary data.</text>
</comment>
<dbReference type="RefSeq" id="WP_290331099.1">
    <property type="nucleotide sequence ID" value="NZ_JAUFPU010000002.1"/>
</dbReference>
<dbReference type="Proteomes" id="UP001180081">
    <property type="component" value="Unassembled WGS sequence"/>
</dbReference>
<protein>
    <submittedName>
        <fullName evidence="1">Uncharacterized protein</fullName>
    </submittedName>
</protein>
<organism evidence="1 2">
    <name type="scientific">Chitinimonas viridis</name>
    <dbReference type="NCBI Taxonomy" id="664880"/>
    <lineage>
        <taxon>Bacteria</taxon>
        <taxon>Pseudomonadati</taxon>
        <taxon>Pseudomonadota</taxon>
        <taxon>Betaproteobacteria</taxon>
        <taxon>Neisseriales</taxon>
        <taxon>Chitinibacteraceae</taxon>
        <taxon>Chitinimonas</taxon>
    </lineage>
</organism>
<evidence type="ECO:0000313" key="2">
    <source>
        <dbReference type="Proteomes" id="UP001180081"/>
    </source>
</evidence>
<proteinExistence type="predicted"/>
<accession>A0ABT8B017</accession>
<reference evidence="1" key="1">
    <citation type="journal article" date="2014" name="Int. J. Syst. Evol. Microbiol.">
        <title>Complete genome of a new Firmicutes species belonging to the dominant human colonic microbiota ('Ruminococcus bicirculans') reveals two chromosomes and a selective capacity to utilize plant glucans.</title>
        <authorList>
            <consortium name="NISC Comparative Sequencing Program"/>
            <person name="Wegmann U."/>
            <person name="Louis P."/>
            <person name="Goesmann A."/>
            <person name="Henrissat B."/>
            <person name="Duncan S.H."/>
            <person name="Flint H.J."/>
        </authorList>
    </citation>
    <scope>NUCLEOTIDE SEQUENCE</scope>
    <source>
        <strain evidence="1">CECT 7703</strain>
    </source>
</reference>
<name>A0ABT8B017_9NEIS</name>